<evidence type="ECO:0000256" key="7">
    <source>
        <dbReference type="ARBA" id="ARBA00023004"/>
    </source>
</evidence>
<feature type="transmembrane region" description="Helical" evidence="12">
    <location>
        <begin position="313"/>
        <end position="333"/>
    </location>
</feature>
<evidence type="ECO:0000256" key="6">
    <source>
        <dbReference type="ARBA" id="ARBA00023002"/>
    </source>
</evidence>
<dbReference type="GO" id="GO:0016020">
    <property type="term" value="C:membrane"/>
    <property type="evidence" value="ECO:0007669"/>
    <property type="project" value="UniProtKB-SubCell"/>
</dbReference>
<evidence type="ECO:0000256" key="12">
    <source>
        <dbReference type="SAM" id="Phobius"/>
    </source>
</evidence>
<dbReference type="InterPro" id="IPR003780">
    <property type="entry name" value="COX15/CtaA_fam"/>
</dbReference>
<dbReference type="GO" id="GO:0016491">
    <property type="term" value="F:oxidoreductase activity"/>
    <property type="evidence" value="ECO:0007669"/>
    <property type="project" value="UniProtKB-KW"/>
</dbReference>
<comment type="subcellular location">
    <subcellularLocation>
        <location evidence="1">Membrane</location>
        <topology evidence="1">Multi-pass membrane protein</topology>
    </subcellularLocation>
</comment>
<evidence type="ECO:0000256" key="3">
    <source>
        <dbReference type="ARBA" id="ARBA00022692"/>
    </source>
</evidence>
<keyword evidence="3 12" id="KW-0812">Transmembrane</keyword>
<keyword evidence="10" id="KW-1015">Disulfide bond</keyword>
<evidence type="ECO:0000256" key="5">
    <source>
        <dbReference type="ARBA" id="ARBA00022989"/>
    </source>
</evidence>
<keyword evidence="14" id="KW-1185">Reference proteome</keyword>
<feature type="transmembrane region" description="Helical" evidence="12">
    <location>
        <begin position="107"/>
        <end position="127"/>
    </location>
</feature>
<evidence type="ECO:0000256" key="11">
    <source>
        <dbReference type="ARBA" id="ARBA00023444"/>
    </source>
</evidence>
<keyword evidence="9 12" id="KW-0472">Membrane</keyword>
<evidence type="ECO:0000256" key="8">
    <source>
        <dbReference type="ARBA" id="ARBA00023133"/>
    </source>
</evidence>
<keyword evidence="4" id="KW-0479">Metal-binding</keyword>
<feature type="transmembrane region" description="Helical" evidence="12">
    <location>
        <begin position="36"/>
        <end position="56"/>
    </location>
</feature>
<evidence type="ECO:0000313" key="13">
    <source>
        <dbReference type="EMBL" id="NML62540.1"/>
    </source>
</evidence>
<evidence type="ECO:0000256" key="1">
    <source>
        <dbReference type="ARBA" id="ARBA00004141"/>
    </source>
</evidence>
<feature type="transmembrane region" description="Helical" evidence="12">
    <location>
        <begin position="339"/>
        <end position="359"/>
    </location>
</feature>
<dbReference type="GO" id="GO:0006784">
    <property type="term" value="P:heme A biosynthetic process"/>
    <property type="evidence" value="ECO:0007669"/>
    <property type="project" value="InterPro"/>
</dbReference>
<evidence type="ECO:0000313" key="14">
    <source>
        <dbReference type="Proteomes" id="UP000583752"/>
    </source>
</evidence>
<gene>
    <name evidence="13" type="ORF">HHL21_15950</name>
</gene>
<dbReference type="InterPro" id="IPR050450">
    <property type="entry name" value="COX15/CtaA_HemeA_synthase"/>
</dbReference>
<evidence type="ECO:0000256" key="9">
    <source>
        <dbReference type="ARBA" id="ARBA00023136"/>
    </source>
</evidence>
<keyword evidence="2" id="KW-1003">Cell membrane</keyword>
<evidence type="ECO:0000256" key="4">
    <source>
        <dbReference type="ARBA" id="ARBA00022723"/>
    </source>
</evidence>
<feature type="transmembrane region" description="Helical" evidence="12">
    <location>
        <begin position="139"/>
        <end position="159"/>
    </location>
</feature>
<dbReference type="PANTHER" id="PTHR35457">
    <property type="entry name" value="HEME A SYNTHASE"/>
    <property type="match status" value="1"/>
</dbReference>
<dbReference type="Proteomes" id="UP000583752">
    <property type="component" value="Unassembled WGS sequence"/>
</dbReference>
<keyword evidence="7" id="KW-0408">Iron</keyword>
<reference evidence="13 14" key="1">
    <citation type="submission" date="2020-04" db="EMBL/GenBank/DDBJ databases">
        <title>Massilia sp. RP-1-19 isolated from soil.</title>
        <authorList>
            <person name="Dahal R.H."/>
        </authorList>
    </citation>
    <scope>NUCLEOTIDE SEQUENCE [LARGE SCALE GENOMIC DNA]</scope>
    <source>
        <strain evidence="13 14">RP-1-19</strain>
    </source>
</reference>
<evidence type="ECO:0000256" key="10">
    <source>
        <dbReference type="ARBA" id="ARBA00023157"/>
    </source>
</evidence>
<feature type="transmembrane region" description="Helical" evidence="12">
    <location>
        <begin position="6"/>
        <end position="24"/>
    </location>
</feature>
<keyword evidence="8" id="KW-0350">Heme biosynthesis</keyword>
<feature type="transmembrane region" description="Helical" evidence="12">
    <location>
        <begin position="165"/>
        <end position="185"/>
    </location>
</feature>
<organism evidence="13 14">
    <name type="scientific">Massilia polaris</name>
    <dbReference type="NCBI Taxonomy" id="2728846"/>
    <lineage>
        <taxon>Bacteria</taxon>
        <taxon>Pseudomonadati</taxon>
        <taxon>Pseudomonadota</taxon>
        <taxon>Betaproteobacteria</taxon>
        <taxon>Burkholderiales</taxon>
        <taxon>Oxalobacteraceae</taxon>
        <taxon>Telluria group</taxon>
        <taxon>Massilia</taxon>
    </lineage>
</organism>
<dbReference type="PANTHER" id="PTHR35457:SF1">
    <property type="entry name" value="HEME A SYNTHASE"/>
    <property type="match status" value="1"/>
</dbReference>
<sequence length="383" mass="41405">METSALVLLAVKGLLAASLPLAMVWMSSDANKYRKLVWVIVFLTFDLIVFGAFTRLTDSGLGCPDWPGCYGAANPFIAHEQIAAAEALMPTGPVTVVKAWIEMTHRYLAMGIGALIMALMATAWLQWRKTRRSEFSPAIPTALFFFVCVQGAFGAWTVTLKLQPVIVTIHLLLGMGLLALLVWMGGRQDHALRPMPAAGASAAALAALRPLAIVSFVLLFVQIALGGWVSTNYATLACTDFPLCGGKVVPDMDFEHGFTLWRELGKTAAGHYLPFSALTAIHWVHRNFAFVVFAVVGFTVWRAWPHAGLRRTARFLAIALAAQLVTGLATVFLDFPLAIAVLHNAGAAVLVLLVTMLNYQLKYQLVPAQRAPASALSPQASHP</sequence>
<name>A0A848HQW5_9BURK</name>
<evidence type="ECO:0000256" key="2">
    <source>
        <dbReference type="ARBA" id="ARBA00022475"/>
    </source>
</evidence>
<keyword evidence="6" id="KW-0560">Oxidoreductase</keyword>
<accession>A0A848HQW5</accession>
<comment type="caution">
    <text evidence="13">The sequence shown here is derived from an EMBL/GenBank/DDBJ whole genome shotgun (WGS) entry which is preliminary data.</text>
</comment>
<keyword evidence="5 12" id="KW-1133">Transmembrane helix</keyword>
<dbReference type="EMBL" id="JABBGG010000009">
    <property type="protein sequence ID" value="NML62540.1"/>
    <property type="molecule type" value="Genomic_DNA"/>
</dbReference>
<dbReference type="RefSeq" id="WP_169467619.1">
    <property type="nucleotide sequence ID" value="NZ_JABBGG010000009.1"/>
</dbReference>
<feature type="transmembrane region" description="Helical" evidence="12">
    <location>
        <begin position="197"/>
        <end position="225"/>
    </location>
</feature>
<protein>
    <submittedName>
        <fullName evidence="13">Heme A synthase</fullName>
    </submittedName>
</protein>
<comment type="pathway">
    <text evidence="11">Porphyrin-containing compound metabolism.</text>
</comment>
<dbReference type="Pfam" id="PF02628">
    <property type="entry name" value="COX15-CtaA"/>
    <property type="match status" value="1"/>
</dbReference>
<dbReference type="GO" id="GO:0046872">
    <property type="term" value="F:metal ion binding"/>
    <property type="evidence" value="ECO:0007669"/>
    <property type="project" value="UniProtKB-KW"/>
</dbReference>
<proteinExistence type="predicted"/>
<dbReference type="AlphaFoldDB" id="A0A848HQW5"/>
<feature type="transmembrane region" description="Helical" evidence="12">
    <location>
        <begin position="283"/>
        <end position="301"/>
    </location>
</feature>